<sequence length="88" mass="8974">SSSLELIFFTALLNFLGGDSVETTSVAHSIGGTSSFTGGTGTISSDEDGMLTSCCEEESTLTSGCSANASGSFGNHFLVMHLDVPKCL</sequence>
<comment type="caution">
    <text evidence="2">The sequence shown here is derived from an EMBL/GenBank/DDBJ whole genome shotgun (WGS) entry which is preliminary data.</text>
</comment>
<evidence type="ECO:0000313" key="3">
    <source>
        <dbReference type="Proteomes" id="UP000251960"/>
    </source>
</evidence>
<protein>
    <submittedName>
        <fullName evidence="2">Uncharacterized protein</fullName>
    </submittedName>
</protein>
<organism evidence="2 3">
    <name type="scientific">Zea mays</name>
    <name type="common">Maize</name>
    <dbReference type="NCBI Taxonomy" id="4577"/>
    <lineage>
        <taxon>Eukaryota</taxon>
        <taxon>Viridiplantae</taxon>
        <taxon>Streptophyta</taxon>
        <taxon>Embryophyta</taxon>
        <taxon>Tracheophyta</taxon>
        <taxon>Spermatophyta</taxon>
        <taxon>Magnoliopsida</taxon>
        <taxon>Liliopsida</taxon>
        <taxon>Poales</taxon>
        <taxon>Poaceae</taxon>
        <taxon>PACMAD clade</taxon>
        <taxon>Panicoideae</taxon>
        <taxon>Andropogonodae</taxon>
        <taxon>Andropogoneae</taxon>
        <taxon>Tripsacinae</taxon>
        <taxon>Zea</taxon>
    </lineage>
</organism>
<gene>
    <name evidence="2" type="ORF">Zm00014a_011668</name>
</gene>
<keyword evidence="1" id="KW-0732">Signal</keyword>
<reference evidence="2 3" key="1">
    <citation type="journal article" date="2018" name="Nat. Genet.">
        <title>Extensive intraspecific gene order and gene structural variations between Mo17 and other maize genomes.</title>
        <authorList>
            <person name="Sun S."/>
            <person name="Zhou Y."/>
            <person name="Chen J."/>
            <person name="Shi J."/>
            <person name="Zhao H."/>
            <person name="Zhao H."/>
            <person name="Song W."/>
            <person name="Zhang M."/>
            <person name="Cui Y."/>
            <person name="Dong X."/>
            <person name="Liu H."/>
            <person name="Ma X."/>
            <person name="Jiao Y."/>
            <person name="Wang B."/>
            <person name="Wei X."/>
            <person name="Stein J.C."/>
            <person name="Glaubitz J.C."/>
            <person name="Lu F."/>
            <person name="Yu G."/>
            <person name="Liang C."/>
            <person name="Fengler K."/>
            <person name="Li B."/>
            <person name="Rafalski A."/>
            <person name="Schnable P.S."/>
            <person name="Ware D.H."/>
            <person name="Buckler E.S."/>
            <person name="Lai J."/>
        </authorList>
    </citation>
    <scope>NUCLEOTIDE SEQUENCE [LARGE SCALE GENOMIC DNA]</scope>
    <source>
        <strain evidence="3">cv. Missouri 17</strain>
        <tissue evidence="2">Seedling</tissue>
    </source>
</reference>
<feature type="chain" id="PRO_5017973369" evidence="1">
    <location>
        <begin position="21"/>
        <end position="88"/>
    </location>
</feature>
<dbReference type="EMBL" id="NCVQ01000006">
    <property type="protein sequence ID" value="PWZ23905.1"/>
    <property type="molecule type" value="Genomic_DNA"/>
</dbReference>
<dbReference type="Proteomes" id="UP000251960">
    <property type="component" value="Chromosome 5"/>
</dbReference>
<evidence type="ECO:0000256" key="1">
    <source>
        <dbReference type="SAM" id="SignalP"/>
    </source>
</evidence>
<dbReference type="AlphaFoldDB" id="A0A3L6ESS3"/>
<proteinExistence type="predicted"/>
<feature type="signal peptide" evidence="1">
    <location>
        <begin position="1"/>
        <end position="20"/>
    </location>
</feature>
<name>A0A3L6ESS3_MAIZE</name>
<accession>A0A3L6ESS3</accession>
<feature type="non-terminal residue" evidence="2">
    <location>
        <position position="1"/>
    </location>
</feature>
<evidence type="ECO:0000313" key="2">
    <source>
        <dbReference type="EMBL" id="PWZ23905.1"/>
    </source>
</evidence>